<keyword evidence="3" id="KW-1185">Reference proteome</keyword>
<gene>
    <name evidence="2" type="ORF">CYCCA115_LOCUS16430</name>
</gene>
<protein>
    <submittedName>
        <fullName evidence="2">Uncharacterized protein</fullName>
    </submittedName>
</protein>
<proteinExistence type="predicted"/>
<dbReference type="PANTHER" id="PTHR13132:SF29">
    <property type="entry name" value="ALPHA-(1,6)-FUCOSYLTRANSFERASE"/>
    <property type="match status" value="1"/>
</dbReference>
<dbReference type="GO" id="GO:0006487">
    <property type="term" value="P:protein N-linked glycosylation"/>
    <property type="evidence" value="ECO:0007669"/>
    <property type="project" value="TreeGrafter"/>
</dbReference>
<feature type="chain" id="PRO_5041945136" evidence="1">
    <location>
        <begin position="16"/>
        <end position="461"/>
    </location>
</feature>
<dbReference type="EMBL" id="CAKOGP040001925">
    <property type="protein sequence ID" value="CAJ1956857.1"/>
    <property type="molecule type" value="Genomic_DNA"/>
</dbReference>
<organism evidence="2 3">
    <name type="scientific">Cylindrotheca closterium</name>
    <dbReference type="NCBI Taxonomy" id="2856"/>
    <lineage>
        <taxon>Eukaryota</taxon>
        <taxon>Sar</taxon>
        <taxon>Stramenopiles</taxon>
        <taxon>Ochrophyta</taxon>
        <taxon>Bacillariophyta</taxon>
        <taxon>Bacillariophyceae</taxon>
        <taxon>Bacillariophycidae</taxon>
        <taxon>Bacillariales</taxon>
        <taxon>Bacillariaceae</taxon>
        <taxon>Cylindrotheca</taxon>
    </lineage>
</organism>
<dbReference type="GO" id="GO:0046921">
    <property type="term" value="F:alpha-(1-&gt;6)-fucosyltransferase activity"/>
    <property type="evidence" value="ECO:0007669"/>
    <property type="project" value="TreeGrafter"/>
</dbReference>
<comment type="caution">
    <text evidence="2">The sequence shown here is derived from an EMBL/GenBank/DDBJ whole genome shotgun (WGS) entry which is preliminary data.</text>
</comment>
<evidence type="ECO:0000313" key="3">
    <source>
        <dbReference type="Proteomes" id="UP001295423"/>
    </source>
</evidence>
<dbReference type="PANTHER" id="PTHR13132">
    <property type="entry name" value="ALPHA- 1,6 -FUCOSYLTRANSFERASE"/>
    <property type="match status" value="1"/>
</dbReference>
<feature type="signal peptide" evidence="1">
    <location>
        <begin position="1"/>
        <end position="15"/>
    </location>
</feature>
<evidence type="ECO:0000313" key="2">
    <source>
        <dbReference type="EMBL" id="CAJ1956857.1"/>
    </source>
</evidence>
<dbReference type="AlphaFoldDB" id="A0AAD2PVQ8"/>
<name>A0AAD2PVQ8_9STRA</name>
<reference evidence="2" key="1">
    <citation type="submission" date="2023-08" db="EMBL/GenBank/DDBJ databases">
        <authorList>
            <person name="Audoor S."/>
            <person name="Bilcke G."/>
        </authorList>
    </citation>
    <scope>NUCLEOTIDE SEQUENCE</scope>
</reference>
<evidence type="ECO:0000256" key="1">
    <source>
        <dbReference type="SAM" id="SignalP"/>
    </source>
</evidence>
<dbReference type="Gene3D" id="3.40.50.11350">
    <property type="match status" value="1"/>
</dbReference>
<dbReference type="Proteomes" id="UP001295423">
    <property type="component" value="Unassembled WGS sequence"/>
</dbReference>
<accession>A0AAD2PVQ8</accession>
<keyword evidence="1" id="KW-0732">Signal</keyword>
<sequence length="461" mass="53233">MRTVLLLSLVILLLAATVMKIGIQLIAVAGLLTPFTITTTATEPTYFALDSETSTKIQSQIHHHQSQKCDRILLYATDYLNPVGIVAQLNTFLRAVLIAIVEDRRLVFLHSNDESMFGCPGNGNYNSSSLLEQQTYYSYPGGLSHVLDVSLLSRQCPPPPCQRIQKWHRLAYRVIQKKNMDAHIPCRDRASETKNSSVSVLLLGGYALRQYFRDEIQPQLDGAENLEEWGKRLGLENMEEIQLLHKDAKNNATHGSYRDRVMRLIKPLVRFQPWIINDVKRLITNYSDNNNTGAVRFQEMIGIHIRRGDKLKVESRYWVEEYWRKQGYLLKDEDDMPVNYVPLTAYLQKIPSPFFESSIRHVYIATDDPTTVRNEIQTLPDRDQWRFHFNPVATSSGHLNTLENCHDKYEHTIAAIFDLMVLESCSLFVGEYNSNWGRWIRFRREGEVRVVFGPTDVSWPR</sequence>